<feature type="compositionally biased region" description="Low complexity" evidence="1">
    <location>
        <begin position="157"/>
        <end position="167"/>
    </location>
</feature>
<dbReference type="AlphaFoldDB" id="A0A8C3JI50"/>
<feature type="compositionally biased region" description="Pro residues" evidence="1">
    <location>
        <begin position="127"/>
        <end position="145"/>
    </location>
</feature>
<dbReference type="PANTHER" id="PTHR22093">
    <property type="entry name" value="LEUKOCYTE RECEPTOR CLUSTER LRC MEMBER 1"/>
    <property type="match status" value="1"/>
</dbReference>
<feature type="compositionally biased region" description="Pro residues" evidence="1">
    <location>
        <begin position="248"/>
        <end position="258"/>
    </location>
</feature>
<accession>A0A8C3JI50</accession>
<feature type="compositionally biased region" description="Basic and acidic residues" evidence="1">
    <location>
        <begin position="16"/>
        <end position="26"/>
    </location>
</feature>
<evidence type="ECO:0000256" key="1">
    <source>
        <dbReference type="SAM" id="MobiDB-lite"/>
    </source>
</evidence>
<evidence type="ECO:0000313" key="3">
    <source>
        <dbReference type="Proteomes" id="UP000694419"/>
    </source>
</evidence>
<protein>
    <submittedName>
        <fullName evidence="2">Uncharacterized protein</fullName>
    </submittedName>
</protein>
<keyword evidence="3" id="KW-1185">Reference proteome</keyword>
<feature type="compositionally biased region" description="Basic and acidic residues" evidence="1">
    <location>
        <begin position="185"/>
        <end position="210"/>
    </location>
</feature>
<name>A0A8C3JI50_9CHAR</name>
<dbReference type="InterPro" id="IPR039875">
    <property type="entry name" value="LENG1-like"/>
</dbReference>
<reference evidence="2" key="2">
    <citation type="submission" date="2025-09" db="UniProtKB">
        <authorList>
            <consortium name="Ensembl"/>
        </authorList>
    </citation>
    <scope>IDENTIFICATION</scope>
</reference>
<dbReference type="Proteomes" id="UP000694419">
    <property type="component" value="Unplaced"/>
</dbReference>
<sequence>MATTDGVMATTAPAGARERGRRRENQGEPPGGGEEGNSSRWGAGQGEGRDGRGWQGESRQGRGAGGGRDGDGTRRSPAGTGRDALGGTRGSRQLLVQAGDLRCPEASLSAPSQPPPQPERGWGLPQAAPPPAPQPAPAPPQPLSPLGPAHHHHHHLTAPTWAAPAAARWQEGPRPQPPPLPPSLEELRRQRLRREAEEGARARALLEKMRGGPPDNEPPLDDRARPYNSQFNPHLARGGRGMGGAQPPRVPTPSPKRPFPYKTIYS</sequence>
<dbReference type="Ensembl" id="ENSCPGT00000008878.1">
    <property type="protein sequence ID" value="ENSCPGP00000008078.1"/>
    <property type="gene ID" value="ENSCPGG00000005765.1"/>
</dbReference>
<organism evidence="2 3">
    <name type="scientific">Calidris pygmaea</name>
    <name type="common">Spoon-billed sandpiper</name>
    <dbReference type="NCBI Taxonomy" id="425635"/>
    <lineage>
        <taxon>Eukaryota</taxon>
        <taxon>Metazoa</taxon>
        <taxon>Chordata</taxon>
        <taxon>Craniata</taxon>
        <taxon>Vertebrata</taxon>
        <taxon>Euteleostomi</taxon>
        <taxon>Archelosauria</taxon>
        <taxon>Archosauria</taxon>
        <taxon>Dinosauria</taxon>
        <taxon>Saurischia</taxon>
        <taxon>Theropoda</taxon>
        <taxon>Coelurosauria</taxon>
        <taxon>Aves</taxon>
        <taxon>Neognathae</taxon>
        <taxon>Neoaves</taxon>
        <taxon>Charadriiformes</taxon>
        <taxon>Scolopacidae</taxon>
        <taxon>Calidris</taxon>
    </lineage>
</organism>
<reference evidence="2" key="1">
    <citation type="submission" date="2025-08" db="UniProtKB">
        <authorList>
            <consortium name="Ensembl"/>
        </authorList>
    </citation>
    <scope>IDENTIFICATION</scope>
</reference>
<feature type="region of interest" description="Disordered" evidence="1">
    <location>
        <begin position="1"/>
        <end position="266"/>
    </location>
</feature>
<proteinExistence type="predicted"/>
<evidence type="ECO:0000313" key="2">
    <source>
        <dbReference type="Ensembl" id="ENSCPGP00000008078.1"/>
    </source>
</evidence>
<dbReference type="PANTHER" id="PTHR22093:SF0">
    <property type="entry name" value="LEUKOCYTE RECEPTOR CLUSTER MEMBER 1"/>
    <property type="match status" value="1"/>
</dbReference>